<dbReference type="EMBL" id="AP014685">
    <property type="protein sequence ID" value="BAR58320.1"/>
    <property type="molecule type" value="Genomic_DNA"/>
</dbReference>
<accession>A0A0E3VV05</accession>
<reference evidence="1 2" key="1">
    <citation type="submission" date="2014-11" db="EMBL/GenBank/DDBJ databases">
        <title>Symbiosis island explosion on the genome of extra-slow-growing strains of soybean bradyrhizobia with massive insertion sequences.</title>
        <authorList>
            <person name="Iida T."/>
            <person name="Minamisawa K."/>
        </authorList>
    </citation>
    <scope>NUCLEOTIDE SEQUENCE [LARGE SCALE GENOMIC DNA]</scope>
    <source>
        <strain evidence="1 2">NK6</strain>
    </source>
</reference>
<organism evidence="1 2">
    <name type="scientific">Bradyrhizobium diazoefficiens</name>
    <dbReference type="NCBI Taxonomy" id="1355477"/>
    <lineage>
        <taxon>Bacteria</taxon>
        <taxon>Pseudomonadati</taxon>
        <taxon>Pseudomonadota</taxon>
        <taxon>Alphaproteobacteria</taxon>
        <taxon>Hyphomicrobiales</taxon>
        <taxon>Nitrobacteraceae</taxon>
        <taxon>Bradyrhizobium</taxon>
    </lineage>
</organism>
<sequence>MVLMTGCSVRLLRQECLRCNKLSPDSPPQQYLDPSTEQDR</sequence>
<name>A0A0E3VV05_9BRAD</name>
<dbReference type="Proteomes" id="UP000063308">
    <property type="component" value="Chromosome"/>
</dbReference>
<dbReference type="AlphaFoldDB" id="A0A0E3VV05"/>
<evidence type="ECO:0000313" key="2">
    <source>
        <dbReference type="Proteomes" id="UP000063308"/>
    </source>
</evidence>
<proteinExistence type="predicted"/>
<evidence type="ECO:0000313" key="1">
    <source>
        <dbReference type="EMBL" id="BAR58320.1"/>
    </source>
</evidence>
<gene>
    <name evidence="1" type="ORF">NK6_5161</name>
</gene>
<protein>
    <submittedName>
        <fullName evidence="1">Uncharacterized protein</fullName>
    </submittedName>
</protein>